<dbReference type="Proteomes" id="UP000027222">
    <property type="component" value="Unassembled WGS sequence"/>
</dbReference>
<sequence>MASGVANCFASSGDLRPLFALVFIFLGSRSCMGYGIEIPRSPAKPDSSKPDSNSTLKSYILTNQRKLFAKTTPFLWEFWLSTPATRRTVVAYGSCLVRASCA</sequence>
<reference evidence="2" key="1">
    <citation type="journal article" date="2014" name="Proc. Natl. Acad. Sci. U.S.A.">
        <title>Extensive sampling of basidiomycete genomes demonstrates inadequacy of the white-rot/brown-rot paradigm for wood decay fungi.</title>
        <authorList>
            <person name="Riley R."/>
            <person name="Salamov A.A."/>
            <person name="Brown D.W."/>
            <person name="Nagy L.G."/>
            <person name="Floudas D."/>
            <person name="Held B.W."/>
            <person name="Levasseur A."/>
            <person name="Lombard V."/>
            <person name="Morin E."/>
            <person name="Otillar R."/>
            <person name="Lindquist E.A."/>
            <person name="Sun H."/>
            <person name="LaButti K.M."/>
            <person name="Schmutz J."/>
            <person name="Jabbour D."/>
            <person name="Luo H."/>
            <person name="Baker S.E."/>
            <person name="Pisabarro A.G."/>
            <person name="Walton J.D."/>
            <person name="Blanchette R.A."/>
            <person name="Henrissat B."/>
            <person name="Martin F."/>
            <person name="Cullen D."/>
            <person name="Hibbett D.S."/>
            <person name="Grigoriev I.V."/>
        </authorList>
    </citation>
    <scope>NUCLEOTIDE SEQUENCE [LARGE SCALE GENOMIC DNA]</scope>
    <source>
        <strain evidence="2">CBS 339.88</strain>
    </source>
</reference>
<name>A0A067U2V4_GALM3</name>
<organism evidence="1 2">
    <name type="scientific">Galerina marginata (strain CBS 339.88)</name>
    <dbReference type="NCBI Taxonomy" id="685588"/>
    <lineage>
        <taxon>Eukaryota</taxon>
        <taxon>Fungi</taxon>
        <taxon>Dikarya</taxon>
        <taxon>Basidiomycota</taxon>
        <taxon>Agaricomycotina</taxon>
        <taxon>Agaricomycetes</taxon>
        <taxon>Agaricomycetidae</taxon>
        <taxon>Agaricales</taxon>
        <taxon>Agaricineae</taxon>
        <taxon>Strophariaceae</taxon>
        <taxon>Galerina</taxon>
    </lineage>
</organism>
<protein>
    <submittedName>
        <fullName evidence="1">Uncharacterized protein</fullName>
    </submittedName>
</protein>
<accession>A0A067U2V4</accession>
<dbReference type="EMBL" id="KL142367">
    <property type="protein sequence ID" value="KDR85733.1"/>
    <property type="molecule type" value="Genomic_DNA"/>
</dbReference>
<dbReference type="HOGENOM" id="CLU_2277695_0_0_1"/>
<dbReference type="AlphaFoldDB" id="A0A067U2V4"/>
<evidence type="ECO:0000313" key="1">
    <source>
        <dbReference type="EMBL" id="KDR85733.1"/>
    </source>
</evidence>
<keyword evidence="2" id="KW-1185">Reference proteome</keyword>
<proteinExistence type="predicted"/>
<evidence type="ECO:0000313" key="2">
    <source>
        <dbReference type="Proteomes" id="UP000027222"/>
    </source>
</evidence>
<gene>
    <name evidence="1" type="ORF">GALMADRAFT_234794</name>
</gene>